<dbReference type="VEuPathDB" id="VectorBase:ASIC012962"/>
<evidence type="ECO:0000313" key="1">
    <source>
        <dbReference type="EMBL" id="KFB45023.1"/>
    </source>
</evidence>
<gene>
    <name evidence="1" type="ORF">ZHAS_00012962</name>
</gene>
<keyword evidence="3" id="KW-1185">Reference proteome</keyword>
<organism evidence="1">
    <name type="scientific">Anopheles sinensis</name>
    <name type="common">Mosquito</name>
    <dbReference type="NCBI Taxonomy" id="74873"/>
    <lineage>
        <taxon>Eukaryota</taxon>
        <taxon>Metazoa</taxon>
        <taxon>Ecdysozoa</taxon>
        <taxon>Arthropoda</taxon>
        <taxon>Hexapoda</taxon>
        <taxon>Insecta</taxon>
        <taxon>Pterygota</taxon>
        <taxon>Neoptera</taxon>
        <taxon>Endopterygota</taxon>
        <taxon>Diptera</taxon>
        <taxon>Nematocera</taxon>
        <taxon>Culicoidea</taxon>
        <taxon>Culicidae</taxon>
        <taxon>Anophelinae</taxon>
        <taxon>Anopheles</taxon>
    </lineage>
</organism>
<sequence>MTLQQRTPIATGLDGLSRSTVAVFSPFRFVVVRTRNHATTRFRFVREDLHRATGRTELGHFCDEDVVDEEIRVSLT</sequence>
<dbReference type="EMBL" id="ATLV01020285">
    <property type="status" value="NOT_ANNOTATED_CDS"/>
    <property type="molecule type" value="Genomic_DNA"/>
</dbReference>
<protein>
    <submittedName>
        <fullName evidence="1 2">Uncharacterized protein</fullName>
    </submittedName>
</protein>
<dbReference type="Proteomes" id="UP000030765">
    <property type="component" value="Unassembled WGS sequence"/>
</dbReference>
<reference evidence="1 3" key="1">
    <citation type="journal article" date="2014" name="BMC Genomics">
        <title>Genome sequence of Anopheles sinensis provides insight into genetics basis of mosquito competence for malaria parasites.</title>
        <authorList>
            <person name="Zhou D."/>
            <person name="Zhang D."/>
            <person name="Ding G."/>
            <person name="Shi L."/>
            <person name="Hou Q."/>
            <person name="Ye Y."/>
            <person name="Xu Y."/>
            <person name="Zhou H."/>
            <person name="Xiong C."/>
            <person name="Li S."/>
            <person name="Yu J."/>
            <person name="Hong S."/>
            <person name="Yu X."/>
            <person name="Zou P."/>
            <person name="Chen C."/>
            <person name="Chang X."/>
            <person name="Wang W."/>
            <person name="Lv Y."/>
            <person name="Sun Y."/>
            <person name="Ma L."/>
            <person name="Shen B."/>
            <person name="Zhu C."/>
        </authorList>
    </citation>
    <scope>NUCLEOTIDE SEQUENCE [LARGE SCALE GENOMIC DNA]</scope>
</reference>
<accession>A0A084W479</accession>
<reference evidence="2" key="2">
    <citation type="submission" date="2020-05" db="UniProtKB">
        <authorList>
            <consortium name="EnsemblMetazoa"/>
        </authorList>
    </citation>
    <scope>IDENTIFICATION</scope>
</reference>
<evidence type="ECO:0000313" key="2">
    <source>
        <dbReference type="EnsemblMetazoa" id="ASIC012962-PA"/>
    </source>
</evidence>
<name>A0A084W479_ANOSI</name>
<evidence type="ECO:0000313" key="3">
    <source>
        <dbReference type="Proteomes" id="UP000030765"/>
    </source>
</evidence>
<dbReference type="EMBL" id="KE525297">
    <property type="protein sequence ID" value="KFB45023.1"/>
    <property type="molecule type" value="Genomic_DNA"/>
</dbReference>
<dbReference type="AlphaFoldDB" id="A0A084W479"/>
<proteinExistence type="predicted"/>
<dbReference type="EnsemblMetazoa" id="ASIC012962-RA">
    <property type="protein sequence ID" value="ASIC012962-PA"/>
    <property type="gene ID" value="ASIC012962"/>
</dbReference>